<comment type="caution">
    <text evidence="4">The sequence shown here is derived from an EMBL/GenBank/DDBJ whole genome shotgun (WGS) entry which is preliminary data.</text>
</comment>
<keyword evidence="2" id="KW-0378">Hydrolase</keyword>
<evidence type="ECO:0000313" key="4">
    <source>
        <dbReference type="EMBL" id="TDD52504.1"/>
    </source>
</evidence>
<accession>A0A4R4Z600</accession>
<dbReference type="GO" id="GO:0052699">
    <property type="term" value="P:ergothioneine biosynthetic process"/>
    <property type="evidence" value="ECO:0007669"/>
    <property type="project" value="UniProtKB-UniRule"/>
</dbReference>
<protein>
    <recommendedName>
        <fullName evidence="2">Gamma-glutamyl-hercynylcysteine sulfoxide hydrolase</fullName>
        <ecNumber evidence="2">3.5.1.118</ecNumber>
    </recommendedName>
    <alternativeName>
        <fullName evidence="2">Gamma-glutamyl hercynylcysteine S-oxide hydrolase</fullName>
    </alternativeName>
</protein>
<dbReference type="OrthoDB" id="9804310at2"/>
<dbReference type="InterPro" id="IPR029055">
    <property type="entry name" value="Ntn_hydrolases_N"/>
</dbReference>
<evidence type="ECO:0000256" key="2">
    <source>
        <dbReference type="HAMAP-Rule" id="MF_02036"/>
    </source>
</evidence>
<dbReference type="NCBIfam" id="TIGR03442">
    <property type="entry name" value="ergothioneine biosynthesis protein EgtC"/>
    <property type="match status" value="1"/>
</dbReference>
<sequence length="253" mass="27179">MCRHVGYLGPAMTLAELLLEPVHSLLEQTWAPNDMRGGGTINADGFGVGWYRPDGGVARYRAAVPMWTDESFRQTAADVRSGAVVAAVRSATAGMPVTPGACAPFTDDTWLFSHNGRVTGWPDSLAKLAARLEVVDLLTLEAATDSALLWALLRQRLANGEEPDRAVRELVCEVVAAAPDSRLNLLLSDGARLIATTWTHALWVRRAEASVAVASEPFGPEAGWVEVPDRCLLVADTTDARVTSLSELSMGER</sequence>
<dbReference type="PANTHER" id="PTHR43187">
    <property type="entry name" value="GLUTAMINE AMIDOTRANSFERASE DUG3-RELATED"/>
    <property type="match status" value="1"/>
</dbReference>
<dbReference type="UniPathway" id="UPA01014"/>
<dbReference type="InterPro" id="IPR017808">
    <property type="entry name" value="EgtC"/>
</dbReference>
<evidence type="ECO:0000256" key="1">
    <source>
        <dbReference type="ARBA" id="ARBA00022962"/>
    </source>
</evidence>
<dbReference type="AlphaFoldDB" id="A0A4R4Z600"/>
<keyword evidence="5" id="KW-1185">Reference proteome</keyword>
<dbReference type="SUPFAM" id="SSF56235">
    <property type="entry name" value="N-terminal nucleophile aminohydrolases (Ntn hydrolases)"/>
    <property type="match status" value="1"/>
</dbReference>
<dbReference type="PANTHER" id="PTHR43187:SF2">
    <property type="entry name" value="GAMMA-GLUTAMYL-HERCYNYLCYSTEINE SULFOXIDE HYDROLASE"/>
    <property type="match status" value="1"/>
</dbReference>
<dbReference type="GO" id="GO:0016811">
    <property type="term" value="F:hydrolase activity, acting on carbon-nitrogen (but not peptide) bonds, in linear amides"/>
    <property type="evidence" value="ECO:0007669"/>
    <property type="project" value="UniProtKB-UniRule"/>
</dbReference>
<evidence type="ECO:0000259" key="3">
    <source>
        <dbReference type="PROSITE" id="PS51278"/>
    </source>
</evidence>
<comment type="pathway">
    <text evidence="2">Amino-acid biosynthesis; ergothioneine biosynthesis.</text>
</comment>
<dbReference type="RefSeq" id="WP_132484300.1">
    <property type="nucleotide sequence ID" value="NZ_SMKW01000012.1"/>
</dbReference>
<dbReference type="InterPro" id="IPR026869">
    <property type="entry name" value="EgtC-like"/>
</dbReference>
<dbReference type="HAMAP" id="MF_02036">
    <property type="entry name" value="EgtC"/>
    <property type="match status" value="1"/>
</dbReference>
<comment type="catalytic activity">
    <reaction evidence="2">
        <text>gamma-L-glutamyl-hercynylcysteine S-oxide + H2O = S-(hercyn-2-yl)-L-cysteine S-oxide + L-glutamate</text>
        <dbReference type="Rhea" id="RHEA:42684"/>
        <dbReference type="ChEBI" id="CHEBI:15377"/>
        <dbReference type="ChEBI" id="CHEBI:29985"/>
        <dbReference type="ChEBI" id="CHEBI:82703"/>
        <dbReference type="ChEBI" id="CHEBI:82706"/>
        <dbReference type="EC" id="3.5.1.118"/>
    </reaction>
</comment>
<gene>
    <name evidence="2 4" type="primary">egtC</name>
    <name evidence="4" type="ORF">E1288_11940</name>
</gene>
<dbReference type="EMBL" id="SMKW01000012">
    <property type="protein sequence ID" value="TDD52504.1"/>
    <property type="molecule type" value="Genomic_DNA"/>
</dbReference>
<dbReference type="InterPro" id="IPR032889">
    <property type="entry name" value="EgtC_Actinobacteria"/>
</dbReference>
<dbReference type="CDD" id="cd01908">
    <property type="entry name" value="YafJ"/>
    <property type="match status" value="1"/>
</dbReference>
<dbReference type="Gene3D" id="3.60.20.10">
    <property type="entry name" value="Glutamine Phosphoribosylpyrophosphate, subunit 1, domain 1"/>
    <property type="match status" value="1"/>
</dbReference>
<dbReference type="Pfam" id="PF13230">
    <property type="entry name" value="GATase_4"/>
    <property type="match status" value="1"/>
</dbReference>
<evidence type="ECO:0000313" key="5">
    <source>
        <dbReference type="Proteomes" id="UP000294947"/>
    </source>
</evidence>
<organism evidence="4 5">
    <name type="scientific">Saccharopolyspora elongata</name>
    <dbReference type="NCBI Taxonomy" id="2530387"/>
    <lineage>
        <taxon>Bacteria</taxon>
        <taxon>Bacillati</taxon>
        <taxon>Actinomycetota</taxon>
        <taxon>Actinomycetes</taxon>
        <taxon>Pseudonocardiales</taxon>
        <taxon>Pseudonocardiaceae</taxon>
        <taxon>Saccharopolyspora</taxon>
    </lineage>
</organism>
<dbReference type="PROSITE" id="PS51278">
    <property type="entry name" value="GATASE_TYPE_2"/>
    <property type="match status" value="1"/>
</dbReference>
<dbReference type="InterPro" id="IPR017932">
    <property type="entry name" value="GATase_2_dom"/>
</dbReference>
<name>A0A4R4Z600_9PSEU</name>
<feature type="domain" description="Glutamine amidotransferase type-2" evidence="3">
    <location>
        <begin position="2"/>
        <end position="253"/>
    </location>
</feature>
<reference evidence="4 5" key="1">
    <citation type="submission" date="2019-03" db="EMBL/GenBank/DDBJ databases">
        <title>Draft genome sequences of novel Actinobacteria.</title>
        <authorList>
            <person name="Sahin N."/>
            <person name="Ay H."/>
            <person name="Saygin H."/>
        </authorList>
    </citation>
    <scope>NUCLEOTIDE SEQUENCE [LARGE SCALE GENOMIC DNA]</scope>
    <source>
        <strain evidence="4 5">7K502</strain>
    </source>
</reference>
<dbReference type="EC" id="3.5.1.118" evidence="2"/>
<dbReference type="InterPro" id="IPR052373">
    <property type="entry name" value="Gamma-glu_amide_hydrolase"/>
</dbReference>
<dbReference type="Proteomes" id="UP000294947">
    <property type="component" value="Unassembled WGS sequence"/>
</dbReference>
<proteinExistence type="inferred from homology"/>
<comment type="function">
    <text evidence="2">Catalyzes the hydrolysis of the gamma-glutamyl amide bond of hercynyl-gamma-L-glutamyl-L-cysteine sulfoxide to produce hercynylcysteine sulfoxide, a step in the biosynthesis pathway of ergothioneine.</text>
</comment>
<keyword evidence="1 2" id="KW-0315">Glutamine amidotransferase</keyword>